<dbReference type="Proteomes" id="UP000481852">
    <property type="component" value="Unassembled WGS sequence"/>
</dbReference>
<evidence type="ECO:0000313" key="5">
    <source>
        <dbReference type="Proteomes" id="UP000481852"/>
    </source>
</evidence>
<dbReference type="Gene3D" id="3.90.245.10">
    <property type="entry name" value="Ribonucleoside hydrolase-like"/>
    <property type="match status" value="1"/>
</dbReference>
<dbReference type="PANTHER" id="PTHR12304:SF4">
    <property type="entry name" value="URIDINE NUCLEOSIDASE"/>
    <property type="match status" value="1"/>
</dbReference>
<dbReference type="GO" id="GO:0005829">
    <property type="term" value="C:cytosol"/>
    <property type="evidence" value="ECO:0007669"/>
    <property type="project" value="TreeGrafter"/>
</dbReference>
<proteinExistence type="predicted"/>
<dbReference type="InterPro" id="IPR023186">
    <property type="entry name" value="IUNH"/>
</dbReference>
<keyword evidence="2" id="KW-0326">Glycosidase</keyword>
<dbReference type="EMBL" id="VULZ01000014">
    <property type="protein sequence ID" value="MSS15693.1"/>
    <property type="molecule type" value="Genomic_DNA"/>
</dbReference>
<accession>A0A6L5X8E3</accession>
<organism evidence="4 5">
    <name type="scientific">Porcincola intestinalis</name>
    <dbReference type="NCBI Taxonomy" id="2606632"/>
    <lineage>
        <taxon>Bacteria</taxon>
        <taxon>Bacillati</taxon>
        <taxon>Bacillota</taxon>
        <taxon>Clostridia</taxon>
        <taxon>Lachnospirales</taxon>
        <taxon>Lachnospiraceae</taxon>
        <taxon>Porcincola</taxon>
    </lineage>
</organism>
<evidence type="ECO:0000259" key="3">
    <source>
        <dbReference type="Pfam" id="PF01156"/>
    </source>
</evidence>
<dbReference type="GO" id="GO:0006152">
    <property type="term" value="P:purine nucleoside catabolic process"/>
    <property type="evidence" value="ECO:0007669"/>
    <property type="project" value="TreeGrafter"/>
</dbReference>
<dbReference type="PANTHER" id="PTHR12304">
    <property type="entry name" value="INOSINE-URIDINE PREFERRING NUCLEOSIDE HYDROLASE"/>
    <property type="match status" value="1"/>
</dbReference>
<feature type="domain" description="Inosine/uridine-preferring nucleoside hydrolase" evidence="3">
    <location>
        <begin position="24"/>
        <end position="320"/>
    </location>
</feature>
<evidence type="ECO:0000256" key="1">
    <source>
        <dbReference type="ARBA" id="ARBA00022801"/>
    </source>
</evidence>
<keyword evidence="1 4" id="KW-0378">Hydrolase</keyword>
<dbReference type="InterPro" id="IPR036452">
    <property type="entry name" value="Ribo_hydro-like"/>
</dbReference>
<dbReference type="GO" id="GO:0008477">
    <property type="term" value="F:purine nucleosidase activity"/>
    <property type="evidence" value="ECO:0007669"/>
    <property type="project" value="TreeGrafter"/>
</dbReference>
<dbReference type="RefSeq" id="WP_154526801.1">
    <property type="nucleotide sequence ID" value="NZ_VULZ01000014.1"/>
</dbReference>
<sequence length="340" mass="36390">MLEDMNTIHQHKESDSCTHPARKILIDTDPGVDDALAIMLCAADPLVQITAITAVAGNVGLNHTLENALYLKEVLGLSHTLVSRGADRPLVLSPGRVTTVHGNDGLGGLSKTPKASPDPLPAWERIYETAVQEKGNLEILALGPLTNLALALRKHPDLKSLVKNLAIMGGSAKSGNVTEQAEFNAWVDPDACDEVLHSGIPLLLCGLDGLQPAALEFPELDALIDTFQSRGGVTENLAVPIIRFIRHSRKGWGGHHNVCIYDLATAVCFLHPEAAQAHPAHLSCVTEEGPVLGKTVVTAAGSGEVCTSQILYSMDKQRYLDAFRFMLTRLSDPDLSLSSV</sequence>
<dbReference type="InterPro" id="IPR001910">
    <property type="entry name" value="Inosine/uridine_hydrolase_dom"/>
</dbReference>
<dbReference type="AlphaFoldDB" id="A0A6L5X8E3"/>
<evidence type="ECO:0000256" key="2">
    <source>
        <dbReference type="ARBA" id="ARBA00023295"/>
    </source>
</evidence>
<protein>
    <submittedName>
        <fullName evidence="4">Nucleoside hydrolase</fullName>
    </submittedName>
</protein>
<reference evidence="4 5" key="1">
    <citation type="submission" date="2019-08" db="EMBL/GenBank/DDBJ databases">
        <title>In-depth cultivation of the pig gut microbiome towards novel bacterial diversity and tailored functional studies.</title>
        <authorList>
            <person name="Wylensek D."/>
            <person name="Hitch T.C.A."/>
            <person name="Clavel T."/>
        </authorList>
    </citation>
    <scope>NUCLEOTIDE SEQUENCE [LARGE SCALE GENOMIC DNA]</scope>
    <source>
        <strain evidence="4 5">Oil+RF-744-WCA-WT-11</strain>
    </source>
</reference>
<gene>
    <name evidence="4" type="ORF">FYJ35_11745</name>
</gene>
<comment type="caution">
    <text evidence="4">The sequence shown here is derived from an EMBL/GenBank/DDBJ whole genome shotgun (WGS) entry which is preliminary data.</text>
</comment>
<name>A0A6L5X8E3_9FIRM</name>
<evidence type="ECO:0000313" key="4">
    <source>
        <dbReference type="EMBL" id="MSS15693.1"/>
    </source>
</evidence>
<dbReference type="Pfam" id="PF01156">
    <property type="entry name" value="IU_nuc_hydro"/>
    <property type="match status" value="1"/>
</dbReference>
<keyword evidence="5" id="KW-1185">Reference proteome</keyword>
<dbReference type="SUPFAM" id="SSF53590">
    <property type="entry name" value="Nucleoside hydrolase"/>
    <property type="match status" value="1"/>
</dbReference>